<keyword evidence="1" id="KW-0732">Signal</keyword>
<evidence type="ECO:0008006" key="4">
    <source>
        <dbReference type="Google" id="ProtNLM"/>
    </source>
</evidence>
<evidence type="ECO:0000313" key="3">
    <source>
        <dbReference type="Proteomes" id="UP000092651"/>
    </source>
</evidence>
<dbReference type="Proteomes" id="UP000092651">
    <property type="component" value="Unassembled WGS sequence"/>
</dbReference>
<evidence type="ECO:0000256" key="1">
    <source>
        <dbReference type="SAM" id="SignalP"/>
    </source>
</evidence>
<dbReference type="AlphaFoldDB" id="A0A1B8ZG27"/>
<proteinExistence type="predicted"/>
<accession>A0A1B8ZG27</accession>
<name>A0A1B8ZG27_9FLAO</name>
<feature type="signal peptide" evidence="1">
    <location>
        <begin position="1"/>
        <end position="20"/>
    </location>
</feature>
<comment type="caution">
    <text evidence="2">The sequence shown here is derived from an EMBL/GenBank/DDBJ whole genome shotgun (WGS) entry which is preliminary data.</text>
</comment>
<dbReference type="RefSeq" id="WP_065394971.1">
    <property type="nucleotide sequence ID" value="NZ_MAYH01000034.1"/>
</dbReference>
<reference evidence="2 3" key="1">
    <citation type="submission" date="2016-07" db="EMBL/GenBank/DDBJ databases">
        <authorList>
            <person name="Jeong J.-J."/>
            <person name="Kim D.W."/>
            <person name="Sang M.K."/>
            <person name="Choi I.-G."/>
            <person name="Kim K.D."/>
        </authorList>
    </citation>
    <scope>NUCLEOTIDE SEQUENCE [LARGE SCALE GENOMIC DNA]</scope>
    <source>
        <strain evidence="2 3">UTM-3</strain>
    </source>
</reference>
<dbReference type="EMBL" id="MAYH01000034">
    <property type="protein sequence ID" value="OCA70558.1"/>
    <property type="molecule type" value="Genomic_DNA"/>
</dbReference>
<evidence type="ECO:0000313" key="2">
    <source>
        <dbReference type="EMBL" id="OCA70558.1"/>
    </source>
</evidence>
<sequence>MKKFILFAGMGLVTILGIQACGSSSDDVVSENRTTSVAQDKENIKKTINGFYDKLNTLDDGDLSKYILYTMFNNTAQEYDDSYLNNVVESFENQYGDVLIDNKLQFASKLGTYTYDNATGAWTKTANASAVVLKFPSVQNQAAVDGELTLTSYTDTQTSYNSETIWLPKTFNLTLKRSNNTIFSMNLSNVTFDNSTNFSMPISANVQIYASPMTQNIVWQRNSSKDFQLKYAAATPQGPSGEVVANVTLKHADYANISSKDDFKAVSGYVREGNLKITYSMNVEALAPINDPTDAQINANSKAEVFYSGQKVGDIVYKTVNGKGEFFIVYFDGTTENTDVYIGDFEEKIKAIFANYIK</sequence>
<gene>
    <name evidence="2" type="ORF">BBI01_11425</name>
</gene>
<keyword evidence="3" id="KW-1185">Reference proteome</keyword>
<organism evidence="2 3">
    <name type="scientific">Chryseobacterium artocarpi</name>
    <dbReference type="NCBI Taxonomy" id="1414727"/>
    <lineage>
        <taxon>Bacteria</taxon>
        <taxon>Pseudomonadati</taxon>
        <taxon>Bacteroidota</taxon>
        <taxon>Flavobacteriia</taxon>
        <taxon>Flavobacteriales</taxon>
        <taxon>Weeksellaceae</taxon>
        <taxon>Chryseobacterium group</taxon>
        <taxon>Chryseobacterium</taxon>
    </lineage>
</organism>
<dbReference type="PROSITE" id="PS51257">
    <property type="entry name" value="PROKAR_LIPOPROTEIN"/>
    <property type="match status" value="1"/>
</dbReference>
<dbReference type="OrthoDB" id="1374389at2"/>
<protein>
    <recommendedName>
        <fullName evidence="4">DUF4878 domain-containing protein</fullName>
    </recommendedName>
</protein>
<feature type="chain" id="PRO_5008620582" description="DUF4878 domain-containing protein" evidence="1">
    <location>
        <begin position="21"/>
        <end position="358"/>
    </location>
</feature>